<keyword evidence="4" id="KW-0804">Transcription</keyword>
<feature type="region of interest" description="Disordered" evidence="6">
    <location>
        <begin position="558"/>
        <end position="578"/>
    </location>
</feature>
<evidence type="ECO:0000256" key="4">
    <source>
        <dbReference type="ARBA" id="ARBA00023163"/>
    </source>
</evidence>
<feature type="region of interest" description="Disordered" evidence="6">
    <location>
        <begin position="1"/>
        <end position="24"/>
    </location>
</feature>
<feature type="region of interest" description="Disordered" evidence="6">
    <location>
        <begin position="140"/>
        <end position="165"/>
    </location>
</feature>
<organism evidence="7 8">
    <name type="scientific">Aulographum hederae CBS 113979</name>
    <dbReference type="NCBI Taxonomy" id="1176131"/>
    <lineage>
        <taxon>Eukaryota</taxon>
        <taxon>Fungi</taxon>
        <taxon>Dikarya</taxon>
        <taxon>Ascomycota</taxon>
        <taxon>Pezizomycotina</taxon>
        <taxon>Dothideomycetes</taxon>
        <taxon>Pleosporomycetidae</taxon>
        <taxon>Aulographales</taxon>
        <taxon>Aulographaceae</taxon>
    </lineage>
</organism>
<dbReference type="GO" id="GO:0000976">
    <property type="term" value="F:transcription cis-regulatory region binding"/>
    <property type="evidence" value="ECO:0007669"/>
    <property type="project" value="TreeGrafter"/>
</dbReference>
<name>A0A6G1GVZ3_9PEZI</name>
<accession>A0A6G1GVZ3</accession>
<keyword evidence="8" id="KW-1185">Reference proteome</keyword>
<evidence type="ECO:0000256" key="6">
    <source>
        <dbReference type="SAM" id="MobiDB-lite"/>
    </source>
</evidence>
<dbReference type="GO" id="GO:0000981">
    <property type="term" value="F:DNA-binding transcription factor activity, RNA polymerase II-specific"/>
    <property type="evidence" value="ECO:0007669"/>
    <property type="project" value="InterPro"/>
</dbReference>
<dbReference type="InterPro" id="IPR036864">
    <property type="entry name" value="Zn2-C6_fun-type_DNA-bd_sf"/>
</dbReference>
<dbReference type="GO" id="GO:0005634">
    <property type="term" value="C:nucleus"/>
    <property type="evidence" value="ECO:0007669"/>
    <property type="project" value="UniProtKB-SubCell"/>
</dbReference>
<sequence>MDAATEKPQESAIRKPEISRIRASGHASYGKACQACVRSKTRCGVSPTGGKCERCQRLNKECFPAPTVRKKRAGYGSGVASKTAALEEKLDGIVQLLQRNQASPQTPSLSTSVDGTTPKSFAYSILENRFRPSDHFNFPSGSPQTDRCGIMDPGLPTPAASTASPRDDSFNSCLLETEEELEEYLHIYRTKMVSFFPVVCIAADVTVQTMQNERPFLWLVIRALCTRNGTRQNALCTEVRRTLGTRMLVEGARDLDLLLGILVFASWGHYNLCIKPILTPIVQLGASLAYDLGLTKPVPADPCVTMLNYTAQGCPRHVNVANPPIRTMEERRAAVGLFLITSVVAVYCQRIDSPPRWTPYLEECLQLLEQTNDWPTDKLLICLVRIQIINNQAASLSWKDLSEHSDKVPPELYVTSLNSQFDTIKASIPPELQSNEVLQSHLHNCILSIHSHSLNPVPPTSKPSLTPPHHRLQNLWKCLDAIKSWFALFLSIPTTSYPHLSMAIFTHLGHNLVSLFRLTTLDTPDLPAWDRQRVRREIDLGDTIKILVRNIEGVPAVLGKDSQSQTQTESSSDANRDGDLDSWSFTKHRLVVILNWWESKFSATFAPDPDGGRATVDQQENSNAAVEPVANANAVDALVARQQQHLYGIPDYASMNTDFMDDVWMHDFLGGGYDFTKEMTF</sequence>
<dbReference type="InterPro" id="IPR001138">
    <property type="entry name" value="Zn2Cys6_DnaBD"/>
</dbReference>
<evidence type="ECO:0000256" key="3">
    <source>
        <dbReference type="ARBA" id="ARBA00023125"/>
    </source>
</evidence>
<feature type="compositionally biased region" description="Low complexity" evidence="6">
    <location>
        <begin position="562"/>
        <end position="572"/>
    </location>
</feature>
<protein>
    <recommendedName>
        <fullName evidence="9">Zn(2)-C6 fungal-type domain-containing protein</fullName>
    </recommendedName>
</protein>
<dbReference type="EMBL" id="ML977164">
    <property type="protein sequence ID" value="KAF1985123.1"/>
    <property type="molecule type" value="Genomic_DNA"/>
</dbReference>
<dbReference type="Gene3D" id="4.10.240.10">
    <property type="entry name" value="Zn(2)-C6 fungal-type DNA-binding domain"/>
    <property type="match status" value="1"/>
</dbReference>
<proteinExistence type="predicted"/>
<evidence type="ECO:0008006" key="9">
    <source>
        <dbReference type="Google" id="ProtNLM"/>
    </source>
</evidence>
<evidence type="ECO:0000256" key="5">
    <source>
        <dbReference type="ARBA" id="ARBA00023242"/>
    </source>
</evidence>
<evidence type="ECO:0000313" key="8">
    <source>
        <dbReference type="Proteomes" id="UP000800041"/>
    </source>
</evidence>
<dbReference type="CDD" id="cd00067">
    <property type="entry name" value="GAL4"/>
    <property type="match status" value="1"/>
</dbReference>
<keyword evidence="3" id="KW-0238">DNA-binding</keyword>
<dbReference type="OrthoDB" id="1600564at2759"/>
<gene>
    <name evidence="7" type="ORF">K402DRAFT_380016</name>
</gene>
<feature type="compositionally biased region" description="Basic and acidic residues" evidence="6">
    <location>
        <begin position="1"/>
        <end position="20"/>
    </location>
</feature>
<evidence type="ECO:0000256" key="1">
    <source>
        <dbReference type="ARBA" id="ARBA00004123"/>
    </source>
</evidence>
<dbReference type="PANTHER" id="PTHR31845:SF32">
    <property type="entry name" value="MISCELLANEOUS ZN(II)2CYS6 TRANSCRIPTION FACTOR (EUROFUNG)-RELATED"/>
    <property type="match status" value="1"/>
</dbReference>
<comment type="subcellular location">
    <subcellularLocation>
        <location evidence="1">Nucleus</location>
    </subcellularLocation>
</comment>
<evidence type="ECO:0000256" key="2">
    <source>
        <dbReference type="ARBA" id="ARBA00023015"/>
    </source>
</evidence>
<dbReference type="SUPFAM" id="SSF57701">
    <property type="entry name" value="Zn2/Cys6 DNA-binding domain"/>
    <property type="match status" value="1"/>
</dbReference>
<dbReference type="PANTHER" id="PTHR31845">
    <property type="entry name" value="FINGER DOMAIN PROTEIN, PUTATIVE-RELATED"/>
    <property type="match status" value="1"/>
</dbReference>
<dbReference type="CDD" id="cd12148">
    <property type="entry name" value="fungal_TF_MHR"/>
    <property type="match status" value="1"/>
</dbReference>
<dbReference type="Proteomes" id="UP000800041">
    <property type="component" value="Unassembled WGS sequence"/>
</dbReference>
<reference evidence="7" key="1">
    <citation type="journal article" date="2020" name="Stud. Mycol.">
        <title>101 Dothideomycetes genomes: a test case for predicting lifestyles and emergence of pathogens.</title>
        <authorList>
            <person name="Haridas S."/>
            <person name="Albert R."/>
            <person name="Binder M."/>
            <person name="Bloem J."/>
            <person name="Labutti K."/>
            <person name="Salamov A."/>
            <person name="Andreopoulos B."/>
            <person name="Baker S."/>
            <person name="Barry K."/>
            <person name="Bills G."/>
            <person name="Bluhm B."/>
            <person name="Cannon C."/>
            <person name="Castanera R."/>
            <person name="Culley D."/>
            <person name="Daum C."/>
            <person name="Ezra D."/>
            <person name="Gonzalez J."/>
            <person name="Henrissat B."/>
            <person name="Kuo A."/>
            <person name="Liang C."/>
            <person name="Lipzen A."/>
            <person name="Lutzoni F."/>
            <person name="Magnuson J."/>
            <person name="Mondo S."/>
            <person name="Nolan M."/>
            <person name="Ohm R."/>
            <person name="Pangilinan J."/>
            <person name="Park H.-J."/>
            <person name="Ramirez L."/>
            <person name="Alfaro M."/>
            <person name="Sun H."/>
            <person name="Tritt A."/>
            <person name="Yoshinaga Y."/>
            <person name="Zwiers L.-H."/>
            <person name="Turgeon B."/>
            <person name="Goodwin S."/>
            <person name="Spatafora J."/>
            <person name="Crous P."/>
            <person name="Grigoriev I."/>
        </authorList>
    </citation>
    <scope>NUCLEOTIDE SEQUENCE</scope>
    <source>
        <strain evidence="7">CBS 113979</strain>
    </source>
</reference>
<keyword evidence="5" id="KW-0539">Nucleus</keyword>
<dbReference type="InterPro" id="IPR051089">
    <property type="entry name" value="prtT"/>
</dbReference>
<dbReference type="AlphaFoldDB" id="A0A6G1GVZ3"/>
<dbReference type="GO" id="GO:0008270">
    <property type="term" value="F:zinc ion binding"/>
    <property type="evidence" value="ECO:0007669"/>
    <property type="project" value="InterPro"/>
</dbReference>
<keyword evidence="2" id="KW-0805">Transcription regulation</keyword>
<evidence type="ECO:0000313" key="7">
    <source>
        <dbReference type="EMBL" id="KAF1985123.1"/>
    </source>
</evidence>